<sequence>MADNILEQQAALLQQAGLEQILGMYDLVPDILFWVKDNRHRFLFANQLLLSHVGLTRLQDLLGKTDFDFSPHYLAAQYAKDDEKVLAGQIVNERLEMNMCLDGEIAWYLTSKRPIINSQSEIIGSYGITRHLQKTASTLSGIKAVQQPVDYIREHFQSNITIEQLAELVHVSVSALERRFKKHLKKTPWQFLTEVRLENARRLLVETDLPISQIGYDSGFSDHSYFAKQFKLFFGELPSIFREQYQKKLG</sequence>
<dbReference type="PANTHER" id="PTHR43280">
    <property type="entry name" value="ARAC-FAMILY TRANSCRIPTIONAL REGULATOR"/>
    <property type="match status" value="1"/>
</dbReference>
<keyword evidence="2" id="KW-0238">DNA-binding</keyword>
<dbReference type="Pfam" id="PF12833">
    <property type="entry name" value="HTH_18"/>
    <property type="match status" value="1"/>
</dbReference>
<dbReference type="AlphaFoldDB" id="A0A2S0VR37"/>
<dbReference type="PROSITE" id="PS00041">
    <property type="entry name" value="HTH_ARAC_FAMILY_1"/>
    <property type="match status" value="1"/>
</dbReference>
<evidence type="ECO:0000313" key="5">
    <source>
        <dbReference type="EMBL" id="AWB66659.1"/>
    </source>
</evidence>
<dbReference type="CDD" id="cd00130">
    <property type="entry name" value="PAS"/>
    <property type="match status" value="1"/>
</dbReference>
<dbReference type="InterPro" id="IPR000014">
    <property type="entry name" value="PAS"/>
</dbReference>
<dbReference type="Gene3D" id="1.10.10.60">
    <property type="entry name" value="Homeodomain-like"/>
    <property type="match status" value="2"/>
</dbReference>
<dbReference type="Proteomes" id="UP000244441">
    <property type="component" value="Chromosome"/>
</dbReference>
<dbReference type="OrthoDB" id="6146868at2"/>
<evidence type="ECO:0000259" key="4">
    <source>
        <dbReference type="PROSITE" id="PS01124"/>
    </source>
</evidence>
<dbReference type="InterPro" id="IPR018060">
    <property type="entry name" value="HTH_AraC"/>
</dbReference>
<dbReference type="Gene3D" id="3.30.450.20">
    <property type="entry name" value="PAS domain"/>
    <property type="match status" value="1"/>
</dbReference>
<dbReference type="InterPro" id="IPR013656">
    <property type="entry name" value="PAS_4"/>
</dbReference>
<organism evidence="5 6">
    <name type="scientific">Saccharobesus litoralis</name>
    <dbReference type="NCBI Taxonomy" id="2172099"/>
    <lineage>
        <taxon>Bacteria</taxon>
        <taxon>Pseudomonadati</taxon>
        <taxon>Pseudomonadota</taxon>
        <taxon>Gammaproteobacteria</taxon>
        <taxon>Alteromonadales</taxon>
        <taxon>Alteromonadaceae</taxon>
        <taxon>Saccharobesus</taxon>
    </lineage>
</organism>
<evidence type="ECO:0000256" key="3">
    <source>
        <dbReference type="ARBA" id="ARBA00023163"/>
    </source>
</evidence>
<dbReference type="PANTHER" id="PTHR43280:SF28">
    <property type="entry name" value="HTH-TYPE TRANSCRIPTIONAL ACTIVATOR RHAS"/>
    <property type="match status" value="1"/>
</dbReference>
<keyword evidence="3" id="KW-0804">Transcription</keyword>
<dbReference type="SMART" id="SM00342">
    <property type="entry name" value="HTH_ARAC"/>
    <property type="match status" value="1"/>
</dbReference>
<dbReference type="InterPro" id="IPR009057">
    <property type="entry name" value="Homeodomain-like_sf"/>
</dbReference>
<keyword evidence="1" id="KW-0805">Transcription regulation</keyword>
<evidence type="ECO:0000256" key="2">
    <source>
        <dbReference type="ARBA" id="ARBA00023125"/>
    </source>
</evidence>
<dbReference type="KEGG" id="cate:C2869_09535"/>
<dbReference type="InterPro" id="IPR035965">
    <property type="entry name" value="PAS-like_dom_sf"/>
</dbReference>
<dbReference type="InterPro" id="IPR018062">
    <property type="entry name" value="HTH_AraC-typ_CS"/>
</dbReference>
<dbReference type="Pfam" id="PF08448">
    <property type="entry name" value="PAS_4"/>
    <property type="match status" value="1"/>
</dbReference>
<keyword evidence="6" id="KW-1185">Reference proteome</keyword>
<reference evidence="5 6" key="1">
    <citation type="submission" date="2018-01" db="EMBL/GenBank/DDBJ databases">
        <title>Genome sequence of a Cantenovulum-like bacteria.</title>
        <authorList>
            <person name="Tan W.R."/>
            <person name="Lau N.-S."/>
            <person name="Go F."/>
            <person name="Amirul A.-A.A."/>
        </authorList>
    </citation>
    <scope>NUCLEOTIDE SEQUENCE [LARGE SCALE GENOMIC DNA]</scope>
    <source>
        <strain evidence="5 6">CCB-QB4</strain>
    </source>
</reference>
<dbReference type="RefSeq" id="WP_108602719.1">
    <property type="nucleotide sequence ID" value="NZ_CP026604.1"/>
</dbReference>
<gene>
    <name evidence="5" type="ORF">C2869_09535</name>
</gene>
<dbReference type="GO" id="GO:0043565">
    <property type="term" value="F:sequence-specific DNA binding"/>
    <property type="evidence" value="ECO:0007669"/>
    <property type="project" value="InterPro"/>
</dbReference>
<dbReference type="PRINTS" id="PR00032">
    <property type="entry name" value="HTHARAC"/>
</dbReference>
<name>A0A2S0VR37_9ALTE</name>
<accession>A0A2S0VR37</accession>
<feature type="domain" description="HTH araC/xylS-type" evidence="4">
    <location>
        <begin position="146"/>
        <end position="244"/>
    </location>
</feature>
<evidence type="ECO:0000313" key="6">
    <source>
        <dbReference type="Proteomes" id="UP000244441"/>
    </source>
</evidence>
<dbReference type="SUPFAM" id="SSF55785">
    <property type="entry name" value="PYP-like sensor domain (PAS domain)"/>
    <property type="match status" value="1"/>
</dbReference>
<proteinExistence type="predicted"/>
<protein>
    <submittedName>
        <fullName evidence="5">AraC family transcriptional regulator</fullName>
    </submittedName>
</protein>
<dbReference type="EMBL" id="CP026604">
    <property type="protein sequence ID" value="AWB66659.1"/>
    <property type="molecule type" value="Genomic_DNA"/>
</dbReference>
<dbReference type="InterPro" id="IPR020449">
    <property type="entry name" value="Tscrpt_reg_AraC-type_HTH"/>
</dbReference>
<evidence type="ECO:0000256" key="1">
    <source>
        <dbReference type="ARBA" id="ARBA00023015"/>
    </source>
</evidence>
<dbReference type="PROSITE" id="PS01124">
    <property type="entry name" value="HTH_ARAC_FAMILY_2"/>
    <property type="match status" value="1"/>
</dbReference>
<dbReference type="GO" id="GO:0003700">
    <property type="term" value="F:DNA-binding transcription factor activity"/>
    <property type="evidence" value="ECO:0007669"/>
    <property type="project" value="InterPro"/>
</dbReference>
<dbReference type="SUPFAM" id="SSF46689">
    <property type="entry name" value="Homeodomain-like"/>
    <property type="match status" value="2"/>
</dbReference>